<sequence>MKRKIISLSVIAILILSLIGCGQDKKVATQQLDTNKVETTKDKDSEQTKGKAENEPSKTTQAEANKNENLDSEKDNGKNAIPKTNNKTSDVNVQKQAKANIFTNEQPIFNEGCVNINPSKVYYDGNSLVVEAYVTNALDSTIFNIQVDNFILANKSGVIASDAFGAMKGASIGPHQFIKWTFKFAADSIKKQNADLSYLEYRSNTRYNFQ</sequence>
<keyword evidence="2" id="KW-1185">Reference proteome</keyword>
<evidence type="ECO:0000313" key="1">
    <source>
        <dbReference type="EMBL" id="GKX67635.1"/>
    </source>
</evidence>
<protein>
    <submittedName>
        <fullName evidence="1">Uncharacterized protein</fullName>
    </submittedName>
</protein>
<gene>
    <name evidence="1" type="ORF">rsdtw13_28930</name>
</gene>
<evidence type="ECO:0000313" key="2">
    <source>
        <dbReference type="Proteomes" id="UP001058074"/>
    </source>
</evidence>
<reference evidence="1" key="1">
    <citation type="journal article" date="2025" name="Int. J. Syst. Evol. Microbiol.">
        <title>Inconstantimicrobium mannanitabidum sp. nov., a novel member of the family Clostridiaceae isolated from anoxic soil under the treatment of reductive soil disinfestation.</title>
        <authorList>
            <person name="Ueki A."/>
            <person name="Tonouchi A."/>
            <person name="Honma S."/>
            <person name="Kaku N."/>
            <person name="Ueki K."/>
        </authorList>
    </citation>
    <scope>NUCLEOTIDE SEQUENCE</scope>
    <source>
        <strain evidence="1">TW13</strain>
    </source>
</reference>
<proteinExistence type="predicted"/>
<dbReference type="EMBL" id="BROD01000001">
    <property type="protein sequence ID" value="GKX67635.1"/>
    <property type="molecule type" value="Genomic_DNA"/>
</dbReference>
<accession>A0ACB5RED5</accession>
<comment type="caution">
    <text evidence="1">The sequence shown here is derived from an EMBL/GenBank/DDBJ whole genome shotgun (WGS) entry which is preliminary data.</text>
</comment>
<organism evidence="1 2">
    <name type="scientific">Inconstantimicrobium mannanitabidum</name>
    <dbReference type="NCBI Taxonomy" id="1604901"/>
    <lineage>
        <taxon>Bacteria</taxon>
        <taxon>Bacillati</taxon>
        <taxon>Bacillota</taxon>
        <taxon>Clostridia</taxon>
        <taxon>Eubacteriales</taxon>
        <taxon>Clostridiaceae</taxon>
        <taxon>Inconstantimicrobium</taxon>
    </lineage>
</organism>
<name>A0ACB5RED5_9CLOT</name>
<dbReference type="Proteomes" id="UP001058074">
    <property type="component" value="Unassembled WGS sequence"/>
</dbReference>